<evidence type="ECO:0000256" key="5">
    <source>
        <dbReference type="ARBA" id="ARBA00022729"/>
    </source>
</evidence>
<evidence type="ECO:0000256" key="4">
    <source>
        <dbReference type="ARBA" id="ARBA00022692"/>
    </source>
</evidence>
<evidence type="ECO:0000256" key="7">
    <source>
        <dbReference type="ARBA" id="ARBA00023237"/>
    </source>
</evidence>
<dbReference type="Pfam" id="PF03349">
    <property type="entry name" value="Toluene_X"/>
    <property type="match status" value="1"/>
</dbReference>
<dbReference type="RefSeq" id="WP_259546142.1">
    <property type="nucleotide sequence ID" value="NZ_BAABHW010000001.1"/>
</dbReference>
<comment type="subcellular location">
    <subcellularLocation>
        <location evidence="1">Cell outer membrane</location>
        <topology evidence="1">Multi-pass membrane protein</topology>
    </subcellularLocation>
</comment>
<comment type="similarity">
    <text evidence="2">Belongs to the OmpP1/FadL family.</text>
</comment>
<reference evidence="10" key="1">
    <citation type="journal article" date="2019" name="Int. J. Syst. Evol. Microbiol.">
        <title>The Global Catalogue of Microorganisms (GCM) 10K type strain sequencing project: providing services to taxonomists for standard genome sequencing and annotation.</title>
        <authorList>
            <consortium name="The Broad Institute Genomics Platform"/>
            <consortium name="The Broad Institute Genome Sequencing Center for Infectious Disease"/>
            <person name="Wu L."/>
            <person name="Ma J."/>
        </authorList>
    </citation>
    <scope>NUCLEOTIDE SEQUENCE [LARGE SCALE GENOMIC DNA]</scope>
    <source>
        <strain evidence="10">JCM 18015</strain>
    </source>
</reference>
<evidence type="ECO:0000256" key="3">
    <source>
        <dbReference type="ARBA" id="ARBA00022452"/>
    </source>
</evidence>
<evidence type="ECO:0000313" key="10">
    <source>
        <dbReference type="Proteomes" id="UP001499910"/>
    </source>
</evidence>
<dbReference type="SUPFAM" id="SSF56935">
    <property type="entry name" value="Porins"/>
    <property type="match status" value="1"/>
</dbReference>
<protein>
    <submittedName>
        <fullName evidence="9">Outer membrane protein transport protein</fullName>
    </submittedName>
</protein>
<evidence type="ECO:0000256" key="1">
    <source>
        <dbReference type="ARBA" id="ARBA00004571"/>
    </source>
</evidence>
<keyword evidence="3" id="KW-1134">Transmembrane beta strand</keyword>
<feature type="chain" id="PRO_5047323889" evidence="8">
    <location>
        <begin position="21"/>
        <end position="361"/>
    </location>
</feature>
<proteinExistence type="inferred from homology"/>
<evidence type="ECO:0000256" key="6">
    <source>
        <dbReference type="ARBA" id="ARBA00023136"/>
    </source>
</evidence>
<sequence>MYRFAAAGAALLASTAIAQADIERTNQSLRILYEDTGELGSYVELSYGSIMPEAGANGYSNPLTDYDLTSIGYLYRFNDQFSVAMIYDQPFGAGVDYTPGVPFFDGQAVVESDAITVVGRYEINDRFSVHAGVRALGVEGDIYTNVAGPVFHLLEGESDWGYGYVVGAAYEIPDIALRVALTYNSAIEVSFDADETPFNPATGTPVGPTAQANFDVEFPESINLEFQSGIAENTLIFGSIRHAFWDGFRLSTTVGDYVNFTSDSTTYTLGVGRQFNENWAGSVSYLHRTDGTIPSDTALAPTTGLDSVTLGLRYTRDAFTISGSLTLGVPGDQVVQNGIVGDIDFDDNFVSAVGVRVGFRF</sequence>
<keyword evidence="10" id="KW-1185">Reference proteome</keyword>
<evidence type="ECO:0000256" key="8">
    <source>
        <dbReference type="SAM" id="SignalP"/>
    </source>
</evidence>
<dbReference type="InterPro" id="IPR005017">
    <property type="entry name" value="OMPP1/FadL/TodX"/>
</dbReference>
<feature type="signal peptide" evidence="8">
    <location>
        <begin position="1"/>
        <end position="20"/>
    </location>
</feature>
<comment type="caution">
    <text evidence="9">The sequence shown here is derived from an EMBL/GenBank/DDBJ whole genome shotgun (WGS) entry which is preliminary data.</text>
</comment>
<evidence type="ECO:0000256" key="2">
    <source>
        <dbReference type="ARBA" id="ARBA00008163"/>
    </source>
</evidence>
<dbReference type="Gene3D" id="2.40.160.60">
    <property type="entry name" value="Outer membrane protein transport protein (OMPP1/FadL/TodX)"/>
    <property type="match status" value="1"/>
</dbReference>
<keyword evidence="6" id="KW-0472">Membrane</keyword>
<dbReference type="PANTHER" id="PTHR35093">
    <property type="entry name" value="OUTER MEMBRANE PROTEIN NMB0088-RELATED"/>
    <property type="match status" value="1"/>
</dbReference>
<evidence type="ECO:0000313" key="9">
    <source>
        <dbReference type="EMBL" id="GAA5069744.1"/>
    </source>
</evidence>
<accession>A0ABP9L4Q2</accession>
<dbReference type="EMBL" id="BAABHW010000001">
    <property type="protein sequence ID" value="GAA5069744.1"/>
    <property type="molecule type" value="Genomic_DNA"/>
</dbReference>
<gene>
    <name evidence="9" type="ORF">GCM10023209_11780</name>
</gene>
<dbReference type="Proteomes" id="UP001499910">
    <property type="component" value="Unassembled WGS sequence"/>
</dbReference>
<name>A0ABP9L4Q2_9RHOB</name>
<organism evidence="9 10">
    <name type="scientific">[Roseibacterium] beibuensis</name>
    <dbReference type="NCBI Taxonomy" id="1193142"/>
    <lineage>
        <taxon>Bacteria</taxon>
        <taxon>Pseudomonadati</taxon>
        <taxon>Pseudomonadota</taxon>
        <taxon>Alphaproteobacteria</taxon>
        <taxon>Rhodobacterales</taxon>
        <taxon>Roseobacteraceae</taxon>
        <taxon>Roseicyclus</taxon>
    </lineage>
</organism>
<keyword evidence="4" id="KW-0812">Transmembrane</keyword>
<keyword evidence="5 8" id="KW-0732">Signal</keyword>
<keyword evidence="7" id="KW-0998">Cell outer membrane</keyword>
<dbReference type="PANTHER" id="PTHR35093:SF8">
    <property type="entry name" value="OUTER MEMBRANE PROTEIN NMB0088-RELATED"/>
    <property type="match status" value="1"/>
</dbReference>